<proteinExistence type="predicted"/>
<organism evidence="1 2">
    <name type="scientific">Dictyobacter alpinus</name>
    <dbReference type="NCBI Taxonomy" id="2014873"/>
    <lineage>
        <taxon>Bacteria</taxon>
        <taxon>Bacillati</taxon>
        <taxon>Chloroflexota</taxon>
        <taxon>Ktedonobacteria</taxon>
        <taxon>Ktedonobacterales</taxon>
        <taxon>Dictyobacteraceae</taxon>
        <taxon>Dictyobacter</taxon>
    </lineage>
</organism>
<evidence type="ECO:0000313" key="1">
    <source>
        <dbReference type="EMBL" id="GCE32170.1"/>
    </source>
</evidence>
<protein>
    <submittedName>
        <fullName evidence="1">Uncharacterized protein</fullName>
    </submittedName>
</protein>
<sequence>MNEALRLALTEISTSSNPQVVLTALCDPLTIAETFDTLALPPTSFISMSYLHTPLFPDLVRGLCHRLWDNFIQMGNGNALRLLSEDDLEERSDNLVVQRAIEALVPLSKKGDPQLALLIDAYCTDGCTPAERRDLGLSRALDRQDQLDLLSILMREQVWPRRLLQRGTFQGMKYPPFIMHLDHVERLVHCAPLDVAQFTSALCYLIDAMGERFTLWLNAVGDTPVLLQEIEQAICPHFVGYPLHNLLLIDQEKHEL</sequence>
<name>A0A402BLI9_9CHLR</name>
<accession>A0A402BLI9</accession>
<comment type="caution">
    <text evidence="1">The sequence shown here is derived from an EMBL/GenBank/DDBJ whole genome shotgun (WGS) entry which is preliminary data.</text>
</comment>
<dbReference type="AlphaFoldDB" id="A0A402BLI9"/>
<evidence type="ECO:0000313" key="2">
    <source>
        <dbReference type="Proteomes" id="UP000287171"/>
    </source>
</evidence>
<dbReference type="RefSeq" id="WP_126632162.1">
    <property type="nucleotide sequence ID" value="NZ_BIFT01000003.1"/>
</dbReference>
<dbReference type="EMBL" id="BIFT01000003">
    <property type="protein sequence ID" value="GCE32170.1"/>
    <property type="molecule type" value="Genomic_DNA"/>
</dbReference>
<gene>
    <name evidence="1" type="ORF">KDA_76540</name>
</gene>
<keyword evidence="2" id="KW-1185">Reference proteome</keyword>
<reference evidence="2" key="1">
    <citation type="submission" date="2018-12" db="EMBL/GenBank/DDBJ databases">
        <title>Tengunoibacter tsumagoiensis gen. nov., sp. nov., Dictyobacter kobayashii sp. nov., D. alpinus sp. nov., and D. joshuensis sp. nov. and description of Dictyobacteraceae fam. nov. within the order Ktedonobacterales isolated from Tengu-no-mugimeshi.</title>
        <authorList>
            <person name="Wang C.M."/>
            <person name="Zheng Y."/>
            <person name="Sakai Y."/>
            <person name="Toyoda A."/>
            <person name="Minakuchi Y."/>
            <person name="Abe K."/>
            <person name="Yokota A."/>
            <person name="Yabe S."/>
        </authorList>
    </citation>
    <scope>NUCLEOTIDE SEQUENCE [LARGE SCALE GENOMIC DNA]</scope>
    <source>
        <strain evidence="2">Uno16</strain>
    </source>
</reference>
<dbReference type="Proteomes" id="UP000287171">
    <property type="component" value="Unassembled WGS sequence"/>
</dbReference>